<protein>
    <submittedName>
        <fullName evidence="8">Chromate transporter</fullName>
    </submittedName>
</protein>
<sequence length="190" mass="20019">MIYLELFLSFLQIGAFSFGGGYAAMPLIQHQVVELHGWLSLGEFTDLVTISQMTPGPIAINSATFVGTKIAGVGGAVVATLGCILPSCILVTLIAWVYLKYRSMRLLQGVLKTLRPAVVAMIAAAGMLIIVSAFFGEGNPVSLNTFHVAEAVIFAGALVLLRWKKMNPILVMVLCGVAQVAVGLAGKLVG</sequence>
<keyword evidence="6 7" id="KW-0472">Membrane</keyword>
<evidence type="ECO:0000256" key="6">
    <source>
        <dbReference type="ARBA" id="ARBA00023136"/>
    </source>
</evidence>
<feature type="transmembrane region" description="Helical" evidence="7">
    <location>
        <begin position="168"/>
        <end position="189"/>
    </location>
</feature>
<reference evidence="8" key="2">
    <citation type="journal article" date="2021" name="PeerJ">
        <title>Extensive microbial diversity within the chicken gut microbiome revealed by metagenomics and culture.</title>
        <authorList>
            <person name="Gilroy R."/>
            <person name="Ravi A."/>
            <person name="Getino M."/>
            <person name="Pursley I."/>
            <person name="Horton D.L."/>
            <person name="Alikhan N.F."/>
            <person name="Baker D."/>
            <person name="Gharbi K."/>
            <person name="Hall N."/>
            <person name="Watson M."/>
            <person name="Adriaenssens E.M."/>
            <person name="Foster-Nyarko E."/>
            <person name="Jarju S."/>
            <person name="Secka A."/>
            <person name="Antonio M."/>
            <person name="Oren A."/>
            <person name="Chaudhuri R.R."/>
            <person name="La Ragione R."/>
            <person name="Hildebrand F."/>
            <person name="Pallen M.J."/>
        </authorList>
    </citation>
    <scope>NUCLEOTIDE SEQUENCE</scope>
    <source>
        <strain evidence="8">ChiBcec2-4451</strain>
    </source>
</reference>
<evidence type="ECO:0000256" key="1">
    <source>
        <dbReference type="ARBA" id="ARBA00004651"/>
    </source>
</evidence>
<dbReference type="GO" id="GO:0005886">
    <property type="term" value="C:plasma membrane"/>
    <property type="evidence" value="ECO:0007669"/>
    <property type="project" value="UniProtKB-SubCell"/>
</dbReference>
<reference evidence="8" key="1">
    <citation type="submission" date="2020-10" db="EMBL/GenBank/DDBJ databases">
        <authorList>
            <person name="Gilroy R."/>
        </authorList>
    </citation>
    <scope>NUCLEOTIDE SEQUENCE</scope>
    <source>
        <strain evidence="8">ChiBcec2-4451</strain>
    </source>
</reference>
<keyword evidence="3" id="KW-1003">Cell membrane</keyword>
<dbReference type="PANTHER" id="PTHR43663:SF1">
    <property type="entry name" value="CHROMATE TRANSPORTER"/>
    <property type="match status" value="1"/>
</dbReference>
<comment type="subcellular location">
    <subcellularLocation>
        <location evidence="1">Cell membrane</location>
        <topology evidence="1">Multi-pass membrane protein</topology>
    </subcellularLocation>
</comment>
<evidence type="ECO:0000256" key="5">
    <source>
        <dbReference type="ARBA" id="ARBA00022989"/>
    </source>
</evidence>
<keyword evidence="4 7" id="KW-0812">Transmembrane</keyword>
<gene>
    <name evidence="8" type="ORF">IAA63_10775</name>
</gene>
<evidence type="ECO:0000256" key="4">
    <source>
        <dbReference type="ARBA" id="ARBA00022692"/>
    </source>
</evidence>
<organism evidence="8 9">
    <name type="scientific">Candidatus Pullilachnospira stercoravium</name>
    <dbReference type="NCBI Taxonomy" id="2840913"/>
    <lineage>
        <taxon>Bacteria</taxon>
        <taxon>Bacillati</taxon>
        <taxon>Bacillota</taxon>
        <taxon>Clostridia</taxon>
        <taxon>Lachnospirales</taxon>
        <taxon>Lachnospiraceae</taxon>
        <taxon>Lachnospiraceae incertae sedis</taxon>
        <taxon>Candidatus Pullilachnospira</taxon>
    </lineage>
</organism>
<comment type="caution">
    <text evidence="8">The sequence shown here is derived from an EMBL/GenBank/DDBJ whole genome shotgun (WGS) entry which is preliminary data.</text>
</comment>
<dbReference type="EMBL" id="DVON01000228">
    <property type="protein sequence ID" value="HIV13606.1"/>
    <property type="molecule type" value="Genomic_DNA"/>
</dbReference>
<comment type="similarity">
    <text evidence="2">Belongs to the chromate ion transporter (CHR) (TC 2.A.51) family.</text>
</comment>
<dbReference type="PANTHER" id="PTHR43663">
    <property type="entry name" value="CHROMATE TRANSPORT PROTEIN-RELATED"/>
    <property type="match status" value="1"/>
</dbReference>
<keyword evidence="5 7" id="KW-1133">Transmembrane helix</keyword>
<feature type="transmembrane region" description="Helical" evidence="7">
    <location>
        <begin position="141"/>
        <end position="161"/>
    </location>
</feature>
<evidence type="ECO:0000256" key="3">
    <source>
        <dbReference type="ARBA" id="ARBA00022475"/>
    </source>
</evidence>
<dbReference type="AlphaFoldDB" id="A0A9D1NVJ3"/>
<dbReference type="Pfam" id="PF02417">
    <property type="entry name" value="Chromate_transp"/>
    <property type="match status" value="1"/>
</dbReference>
<dbReference type="InterPro" id="IPR052518">
    <property type="entry name" value="CHR_Transporter"/>
</dbReference>
<dbReference type="Proteomes" id="UP000886723">
    <property type="component" value="Unassembled WGS sequence"/>
</dbReference>
<evidence type="ECO:0000313" key="8">
    <source>
        <dbReference type="EMBL" id="HIV13606.1"/>
    </source>
</evidence>
<accession>A0A9D1NVJ3</accession>
<feature type="transmembrane region" description="Helical" evidence="7">
    <location>
        <begin position="117"/>
        <end position="135"/>
    </location>
</feature>
<proteinExistence type="inferred from homology"/>
<dbReference type="InterPro" id="IPR003370">
    <property type="entry name" value="Chromate_transpt"/>
</dbReference>
<evidence type="ECO:0000256" key="7">
    <source>
        <dbReference type="SAM" id="Phobius"/>
    </source>
</evidence>
<name>A0A9D1NVJ3_9FIRM</name>
<evidence type="ECO:0000313" key="9">
    <source>
        <dbReference type="Proteomes" id="UP000886723"/>
    </source>
</evidence>
<evidence type="ECO:0000256" key="2">
    <source>
        <dbReference type="ARBA" id="ARBA00005262"/>
    </source>
</evidence>
<dbReference type="GO" id="GO:0015109">
    <property type="term" value="F:chromate transmembrane transporter activity"/>
    <property type="evidence" value="ECO:0007669"/>
    <property type="project" value="InterPro"/>
</dbReference>
<feature type="transmembrane region" description="Helical" evidence="7">
    <location>
        <begin position="70"/>
        <end position="96"/>
    </location>
</feature>